<organism evidence="3 4">
    <name type="scientific">Methylobacter tundripaludum</name>
    <dbReference type="NCBI Taxonomy" id="173365"/>
    <lineage>
        <taxon>Bacteria</taxon>
        <taxon>Pseudomonadati</taxon>
        <taxon>Pseudomonadota</taxon>
        <taxon>Gammaproteobacteria</taxon>
        <taxon>Methylococcales</taxon>
        <taxon>Methylococcaceae</taxon>
        <taxon>Methylobacter</taxon>
    </lineage>
</organism>
<reference evidence="3 4" key="1">
    <citation type="submission" date="2018-02" db="EMBL/GenBank/DDBJ databases">
        <title>Subsurface microbial communities from deep shales in Ohio and West Virginia, USA.</title>
        <authorList>
            <person name="Wrighton K."/>
        </authorList>
    </citation>
    <scope>NUCLEOTIDE SEQUENCE [LARGE SCALE GENOMIC DNA]</scope>
    <source>
        <strain evidence="3 4">OWC-DMM</strain>
    </source>
</reference>
<comment type="caution">
    <text evidence="3">The sequence shown here is derived from an EMBL/GenBank/DDBJ whole genome shotgun (WGS) entry which is preliminary data.</text>
</comment>
<proteinExistence type="predicted"/>
<evidence type="ECO:0000313" key="4">
    <source>
        <dbReference type="Proteomes" id="UP000240010"/>
    </source>
</evidence>
<dbReference type="Proteomes" id="UP000240010">
    <property type="component" value="Unassembled WGS sequence"/>
</dbReference>
<protein>
    <recommendedName>
        <fullName evidence="2">DUF6603 domain-containing protein</fullName>
    </recommendedName>
</protein>
<evidence type="ECO:0000256" key="1">
    <source>
        <dbReference type="SAM" id="Coils"/>
    </source>
</evidence>
<keyword evidence="1" id="KW-0175">Coiled coil</keyword>
<evidence type="ECO:0000259" key="2">
    <source>
        <dbReference type="Pfam" id="PF20248"/>
    </source>
</evidence>
<name>A0A2S6H8Y4_9GAMM</name>
<dbReference type="EMBL" id="PTIZ01000013">
    <property type="protein sequence ID" value="PPK73925.1"/>
    <property type="molecule type" value="Genomic_DNA"/>
</dbReference>
<feature type="coiled-coil region" evidence="1">
    <location>
        <begin position="45"/>
        <end position="72"/>
    </location>
</feature>
<feature type="domain" description="DUF6603" evidence="2">
    <location>
        <begin position="323"/>
        <end position="847"/>
    </location>
</feature>
<gene>
    <name evidence="3" type="ORF">B0F87_11336</name>
</gene>
<evidence type="ECO:0000313" key="3">
    <source>
        <dbReference type="EMBL" id="PPK73925.1"/>
    </source>
</evidence>
<dbReference type="AlphaFoldDB" id="A0A2S6H8Y4"/>
<sequence length="991" mass="106184">MADDVWTALVKGALGFAHSRAGDLTGTSFKDTGSLVSSLFDNSPAGSTKERLKKLKEDIDALSKDIEVIVKAIDLQINAAKTAVQNMAKELGTDPFNFEAAGRAATELGYVLIAFDTALDIVADKLAEEEPPGPNHDANAMAIKTAIKGIDEPWKAPFRNLAADATKAFDALCKSVLGTDNASKEFATRILWSRTDKRIGILLQSAGARNIGALGFDGASVEAFFSYLTDAKLGITVKAKLKAGLRSDKLLEKIIPGEKATADTNQTAINLDTKDGLTFGEGKDHKLVLPVRFSFPGVELREFAITRPDSKDKDNGRIDLITTVAGKIGDQLGVVVEGSGVTITWVGGDGAIDVQPKPPYAAGLRVSIAGVVSGGGFLRYKEDVKEYGGTLDLQLTKIGITAIGLIGTEPFSFVVVIGVHFLPKIELSFGFTLNGLGGILAIERTMDLDALSKGLKDGAVGQLLFPENPVDAAPQILDRLANIFPPRSGGFVVGPIAELGWGSQAGFLKARLGIVLALPDPKLVIVGALQIGVPSADAPPKLRVVDIHAELLGEITPDFFFLKVSLAPSKLAGLTISGDMGILIRWAGGSAFAVSIGGFFPKYTPPPQLTDMRRVAVDLAPPVDWITVHVEAYVAVTSNTIQFGGKVDVNAKLGPVSAHAWIGLDALFQWSPRYYFIFIVDAGIEIKAFGATLAGVSFHGELSGMHPWHLEGTASVEILFWTVHADIGPLEWGELDKSVAELVNPLQVAQQALTENTAWTLIPPVGTETLARFNENTIPLLVHPLGSLEVKQLKVPFETDIDRIGSNPVSTRRINLSAPKVGELDSQAVSHSTDHFPPGHFIKMNDDEQATRPDFEEFPCGMKIVTTTTPKSGDTTSATYQWNTVYPHQSFESHLLEWNLLSVASMAMRTNAVSVSQRQRGNPYLADVPRGTEEPIEIRDTGIISVRFKDNLKSVAGLEDMMTTTAAIQSIATRSQAEKQQFEFISVGVAA</sequence>
<accession>A0A2S6H8Y4</accession>
<dbReference type="RefSeq" id="WP_104430199.1">
    <property type="nucleotide sequence ID" value="NZ_PTIZ01000013.1"/>
</dbReference>
<dbReference type="InterPro" id="IPR046538">
    <property type="entry name" value="DUF6603"/>
</dbReference>
<dbReference type="Pfam" id="PF20248">
    <property type="entry name" value="DUF6603"/>
    <property type="match status" value="1"/>
</dbReference>